<dbReference type="InterPro" id="IPR002826">
    <property type="entry name" value="MptE-like"/>
</dbReference>
<sequence>MDFETWEPVYEQILDDFGYGRAGDKRARDVLRELFETRTDGDATATVEQTLAGLSFEGETVAVAGGAPGLEDDIETVERASAVVAASNAAETLRTVGVSIDCMVTDLDKVPATAEALTTEGVPVAVHAHGDNVDVVEATVPAFNLDAVIPTTQARPAGSVCNLGGFTDGDRAAFLADALGAECLLFPGWAFDDDSVTPEKRQKLSWAARLLHWLERRRNERFDVLDGRRTGLDISSFA</sequence>
<evidence type="ECO:0000259" key="2">
    <source>
        <dbReference type="Pfam" id="PF01973"/>
    </source>
</evidence>
<dbReference type="STRING" id="890420.SAMN05216226_108149"/>
<keyword evidence="1" id="KW-0289">Folate biosynthesis</keyword>
<evidence type="ECO:0000313" key="3">
    <source>
        <dbReference type="EMBL" id="SDJ74849.1"/>
    </source>
</evidence>
<comment type="function">
    <text evidence="1">Catalyzes the transfer of diphosphate from ATP to 6-hydroxymethyl-7,8-dihydropterin (6-HMD), leading to 6-hydroxymethyl-7,8-dihydropterin diphosphate (6-HMDP).</text>
</comment>
<dbReference type="UniPathway" id="UPA00077">
    <property type="reaction ID" value="UER00155"/>
</dbReference>
<dbReference type="GO" id="GO:0046656">
    <property type="term" value="P:folic acid biosynthetic process"/>
    <property type="evidence" value="ECO:0007669"/>
    <property type="project" value="UniProtKB-KW"/>
</dbReference>
<dbReference type="HAMAP" id="MF_02131">
    <property type="entry name" value="HMPDK_arch"/>
    <property type="match status" value="1"/>
</dbReference>
<evidence type="ECO:0000313" key="4">
    <source>
        <dbReference type="Proteomes" id="UP000198856"/>
    </source>
</evidence>
<dbReference type="GO" id="GO:0000287">
    <property type="term" value="F:magnesium ion binding"/>
    <property type="evidence" value="ECO:0007669"/>
    <property type="project" value="UniProtKB-UniRule"/>
</dbReference>
<dbReference type="PANTHER" id="PTHR39648:SF1">
    <property type="entry name" value="6-HYDROXYMETHYL-7,8-DIHYDROPTERIN PYROPHOSPHOKINASE"/>
    <property type="match status" value="1"/>
</dbReference>
<comment type="pathway">
    <text evidence="1">Cofactor biosynthesis; tetrahydrofolate biosynthesis; 2-amino-4-hydroxy-6-hydroxymethyl-7,8-dihydropteridine diphosphate from 7,8-dihydroneopterin triphosphate: step 4/4.</text>
</comment>
<comment type="cofactor">
    <cofactor evidence="1">
        <name>Mg(2+)</name>
        <dbReference type="ChEBI" id="CHEBI:18420"/>
    </cofactor>
</comment>
<dbReference type="GO" id="GO:0003848">
    <property type="term" value="F:2-amino-4-hydroxy-6-hydroxymethyldihydropteridine diphosphokinase activity"/>
    <property type="evidence" value="ECO:0007669"/>
    <property type="project" value="UniProtKB-UniRule"/>
</dbReference>
<accession>A0A1G8W969</accession>
<reference evidence="3 4" key="1">
    <citation type="submission" date="2016-10" db="EMBL/GenBank/DDBJ databases">
        <authorList>
            <person name="de Groot N.N."/>
        </authorList>
    </citation>
    <scope>NUCLEOTIDE SEQUENCE [LARGE SCALE GENOMIC DNA]</scope>
    <source>
        <strain evidence="3 4">IBRC-M10015</strain>
    </source>
</reference>
<dbReference type="EMBL" id="FNFC01000008">
    <property type="protein sequence ID" value="SDJ74849.1"/>
    <property type="molecule type" value="Genomic_DNA"/>
</dbReference>
<name>A0A1G8W969_9EURY</name>
<keyword evidence="1" id="KW-0460">Magnesium</keyword>
<keyword evidence="1" id="KW-0547">Nucleotide-binding</keyword>
<dbReference type="GO" id="GO:0016301">
    <property type="term" value="F:kinase activity"/>
    <property type="evidence" value="ECO:0007669"/>
    <property type="project" value="UniProtKB-KW"/>
</dbReference>
<dbReference type="GO" id="GO:0046654">
    <property type="term" value="P:tetrahydrofolate biosynthetic process"/>
    <property type="evidence" value="ECO:0007669"/>
    <property type="project" value="UniProtKB-UniRule"/>
</dbReference>
<protein>
    <recommendedName>
        <fullName evidence="1">6-hydroxymethyl-7,8-dihydropterin pyrophosphokinase</fullName>
        <shortName evidence="1">HPPK</shortName>
        <ecNumber evidence="1">2.7.6.3</ecNumber>
    </recommendedName>
    <alternativeName>
        <fullName evidence="1">2-amino-4-hydroxy-6-hydroxymethyldihydropteridine pyrophosphokinase</fullName>
    </alternativeName>
    <alternativeName>
        <fullName evidence="1">6-hydroxymethyl-7,8-dihydropterin diphosphokinase</fullName>
        <shortName evidence="1">6-HMPDK</shortName>
    </alternativeName>
    <alternativeName>
        <fullName evidence="1">7,8-dihydro-6-hydroxymethylpterin diphosphokinase</fullName>
    </alternativeName>
    <alternativeName>
        <fullName evidence="1">7,8-dihydro-6-hydroxymethylpterin pyrophosphokinase</fullName>
        <shortName evidence="1">PPPK</shortName>
    </alternativeName>
</protein>
<dbReference type="EC" id="2.7.6.3" evidence="1"/>
<dbReference type="GO" id="GO:0005524">
    <property type="term" value="F:ATP binding"/>
    <property type="evidence" value="ECO:0007669"/>
    <property type="project" value="UniProtKB-UniRule"/>
</dbReference>
<keyword evidence="1" id="KW-0808">Transferase</keyword>
<keyword evidence="1" id="KW-0067">ATP-binding</keyword>
<dbReference type="AlphaFoldDB" id="A0A1G8W969"/>
<feature type="domain" description="6-hydroxymethylpterin diphosphokinase MptE-like" evidence="2">
    <location>
        <begin position="55"/>
        <end position="188"/>
    </location>
</feature>
<comment type="catalytic activity">
    <reaction evidence="1">
        <text>6-hydroxymethyl-7,8-dihydropterin + ATP = (7,8-dihydropterin-6-yl)methyl diphosphate + AMP + H(+)</text>
        <dbReference type="Rhea" id="RHEA:11412"/>
        <dbReference type="ChEBI" id="CHEBI:15378"/>
        <dbReference type="ChEBI" id="CHEBI:30616"/>
        <dbReference type="ChEBI" id="CHEBI:44841"/>
        <dbReference type="ChEBI" id="CHEBI:72950"/>
        <dbReference type="ChEBI" id="CHEBI:456215"/>
        <dbReference type="EC" id="2.7.6.3"/>
    </reaction>
</comment>
<keyword evidence="4" id="KW-1185">Reference proteome</keyword>
<dbReference type="InterPro" id="IPR027510">
    <property type="entry name" value="HMPDK_MptE"/>
</dbReference>
<evidence type="ECO:0000256" key="1">
    <source>
        <dbReference type="HAMAP-Rule" id="MF_02131"/>
    </source>
</evidence>
<dbReference type="Pfam" id="PF01973">
    <property type="entry name" value="MptE-like"/>
    <property type="match status" value="1"/>
</dbReference>
<dbReference type="OrthoDB" id="34207at2157"/>
<organism evidence="3 4">
    <name type="scientific">Halovenus aranensis</name>
    <dbReference type="NCBI Taxonomy" id="890420"/>
    <lineage>
        <taxon>Archaea</taxon>
        <taxon>Methanobacteriati</taxon>
        <taxon>Methanobacteriota</taxon>
        <taxon>Stenosarchaea group</taxon>
        <taxon>Halobacteria</taxon>
        <taxon>Halobacteriales</taxon>
        <taxon>Haloarculaceae</taxon>
        <taxon>Halovenus</taxon>
    </lineage>
</organism>
<dbReference type="Proteomes" id="UP000198856">
    <property type="component" value="Unassembled WGS sequence"/>
</dbReference>
<dbReference type="PANTHER" id="PTHR39648">
    <property type="entry name" value="6-HYDROXYMETHYL-7,8-DIHYDROPTERIN PYROPHOSPHOKINASE"/>
    <property type="match status" value="1"/>
</dbReference>
<comment type="similarity">
    <text evidence="1">Belongs to the archaeal 6-HMPDK family.</text>
</comment>
<proteinExistence type="inferred from homology"/>
<dbReference type="RefSeq" id="WP_092702466.1">
    <property type="nucleotide sequence ID" value="NZ_FNFC01000008.1"/>
</dbReference>
<keyword evidence="1" id="KW-0418">Kinase</keyword>
<gene>
    <name evidence="1" type="primary">mptE</name>
    <name evidence="3" type="ORF">SAMN05216226_108149</name>
</gene>